<dbReference type="Proteomes" id="UP000634529">
    <property type="component" value="Unassembled WGS sequence"/>
</dbReference>
<evidence type="ECO:0000259" key="2">
    <source>
        <dbReference type="Pfam" id="PF00144"/>
    </source>
</evidence>
<comment type="caution">
    <text evidence="3">The sequence shown here is derived from an EMBL/GenBank/DDBJ whole genome shotgun (WGS) entry which is preliminary data.</text>
</comment>
<dbReference type="Gene3D" id="3.40.710.10">
    <property type="entry name" value="DD-peptidase/beta-lactamase superfamily"/>
    <property type="match status" value="1"/>
</dbReference>
<sequence length="402" mass="43098">MNVKKTILMSLAVMMAGNIMLITGDGASIASAQANKVPIGVSSVSTTKLDVSQQQQRIQQALEQFVAKGIPGVILQTVKDGVKQDYVAGKASIYAERRMQPDFHFRIGSITKTFTATVILQLVGEGKLSLDDSVEKWLPGVVQGKGYESSKITIRMLLNMRSGIPDFANGKIVDQILENRFKNYTAEELVKVGVEGGPLFAPGSKFDYSSTNTVLAGLIIQKVTGQTYAEQIKKRIIEPLKLNNTSVAGSITKLPEPHARGYAIKTIGGSLEDFTEINISWGNAAGDMISTTADINRFFSKLLAGNILKPEQMKEMFTAELVDGGVGYGLGISERKTASGVSIWGHSGGTPGYISFAGGTLGGKHVITYNYTLHPGPDLDKANAAADMQKKVLEAEFGQSAQ</sequence>
<evidence type="ECO:0000313" key="4">
    <source>
        <dbReference type="Proteomes" id="UP000634529"/>
    </source>
</evidence>
<dbReference type="EMBL" id="JACYTN010000001">
    <property type="protein sequence ID" value="MBD8496886.1"/>
    <property type="molecule type" value="Genomic_DNA"/>
</dbReference>
<dbReference type="InterPro" id="IPR050491">
    <property type="entry name" value="AmpC-like"/>
</dbReference>
<feature type="chain" id="PRO_5046697771" evidence="1">
    <location>
        <begin position="22"/>
        <end position="402"/>
    </location>
</feature>
<dbReference type="InterPro" id="IPR001466">
    <property type="entry name" value="Beta-lactam-related"/>
</dbReference>
<dbReference type="InterPro" id="IPR012338">
    <property type="entry name" value="Beta-lactam/transpept-like"/>
</dbReference>
<dbReference type="Pfam" id="PF00144">
    <property type="entry name" value="Beta-lactamase"/>
    <property type="match status" value="1"/>
</dbReference>
<dbReference type="RefSeq" id="WP_192023363.1">
    <property type="nucleotide sequence ID" value="NZ_JACYTN010000001.1"/>
</dbReference>
<protein>
    <submittedName>
        <fullName evidence="3">Beta-lactamase family protein</fullName>
    </submittedName>
</protein>
<evidence type="ECO:0000256" key="1">
    <source>
        <dbReference type="SAM" id="SignalP"/>
    </source>
</evidence>
<name>A0ABR9ASN1_9BACL</name>
<organism evidence="3 4">
    <name type="scientific">Paenibacillus arenosi</name>
    <dbReference type="NCBI Taxonomy" id="2774142"/>
    <lineage>
        <taxon>Bacteria</taxon>
        <taxon>Bacillati</taxon>
        <taxon>Bacillota</taxon>
        <taxon>Bacilli</taxon>
        <taxon>Bacillales</taxon>
        <taxon>Paenibacillaceae</taxon>
        <taxon>Paenibacillus</taxon>
    </lineage>
</organism>
<dbReference type="SUPFAM" id="SSF56601">
    <property type="entry name" value="beta-lactamase/transpeptidase-like"/>
    <property type="match status" value="1"/>
</dbReference>
<gene>
    <name evidence="3" type="ORF">IFO66_01065</name>
</gene>
<reference evidence="3 4" key="1">
    <citation type="submission" date="2020-09" db="EMBL/GenBank/DDBJ databases">
        <title>Paenibacillus sp. CAU 1523 isolated from sand of Haeundae Beach.</title>
        <authorList>
            <person name="Kim W."/>
        </authorList>
    </citation>
    <scope>NUCLEOTIDE SEQUENCE [LARGE SCALE GENOMIC DNA]</scope>
    <source>
        <strain evidence="3 4">CAU 1523</strain>
    </source>
</reference>
<accession>A0ABR9ASN1</accession>
<keyword evidence="4" id="KW-1185">Reference proteome</keyword>
<dbReference type="PANTHER" id="PTHR46825">
    <property type="entry name" value="D-ALANYL-D-ALANINE-CARBOXYPEPTIDASE/ENDOPEPTIDASE AMPH"/>
    <property type="match status" value="1"/>
</dbReference>
<evidence type="ECO:0000313" key="3">
    <source>
        <dbReference type="EMBL" id="MBD8496886.1"/>
    </source>
</evidence>
<feature type="domain" description="Beta-lactamase-related" evidence="2">
    <location>
        <begin position="59"/>
        <end position="384"/>
    </location>
</feature>
<keyword evidence="1" id="KW-0732">Signal</keyword>
<dbReference type="PANTHER" id="PTHR46825:SF7">
    <property type="entry name" value="D-ALANYL-D-ALANINE CARBOXYPEPTIDASE"/>
    <property type="match status" value="1"/>
</dbReference>
<feature type="signal peptide" evidence="1">
    <location>
        <begin position="1"/>
        <end position="21"/>
    </location>
</feature>
<proteinExistence type="predicted"/>